<dbReference type="AlphaFoldDB" id="A0AAU7CE59"/>
<dbReference type="InterPro" id="IPR029044">
    <property type="entry name" value="Nucleotide-diphossugar_trans"/>
</dbReference>
<sequence length="339" mass="37632">MTIRTSKSILVVIVNYRTADLVTDCLRSLEAEVDSLPGIQVVVVDNASGDGSVDRLVAAIVENLWEGWASILPVERNGGFAAGNNAAIQPALEAAAPPDYVLLLNPDTVVHGGALRTLYDFMEAKPEVGIAGSRLEDPDGTPQRSAFRFPSVLGEIENGLRFGVVTKLLHRWVVAPPVPEVACRTDWVSGACLLVRREVFDAVGLLDADYFMYYEEVDFCKRAAQAGWPCWFVPEARVVHLVGQSTRVETGVVARKRQPTYWFASRRRYFQTYLGKYATWLTDLAWASSFASYRVRRVVQRKPDTDPFGLLGDFVRHNLLRSCRSHRVIRPSAASETAS</sequence>
<protein>
    <submittedName>
        <fullName evidence="1">Glycosyltransferase family 2 protein</fullName>
        <ecNumber evidence="1">2.4.-.-</ecNumber>
    </submittedName>
</protein>
<dbReference type="SUPFAM" id="SSF53448">
    <property type="entry name" value="Nucleotide-diphospho-sugar transferases"/>
    <property type="match status" value="1"/>
</dbReference>
<dbReference type="PANTHER" id="PTHR43179:SF7">
    <property type="entry name" value="RHAMNOSYLTRANSFERASE WBBL"/>
    <property type="match status" value="1"/>
</dbReference>
<dbReference type="PANTHER" id="PTHR43179">
    <property type="entry name" value="RHAMNOSYLTRANSFERASE WBBL"/>
    <property type="match status" value="1"/>
</dbReference>
<dbReference type="CDD" id="cd04186">
    <property type="entry name" value="GT_2_like_c"/>
    <property type="match status" value="1"/>
</dbReference>
<dbReference type="GO" id="GO:0016757">
    <property type="term" value="F:glycosyltransferase activity"/>
    <property type="evidence" value="ECO:0007669"/>
    <property type="project" value="UniProtKB-KW"/>
</dbReference>
<name>A0AAU7CE59_9BACT</name>
<dbReference type="RefSeq" id="WP_406696195.1">
    <property type="nucleotide sequence ID" value="NZ_CP155447.1"/>
</dbReference>
<keyword evidence="1" id="KW-0808">Transferase</keyword>
<evidence type="ECO:0000313" key="1">
    <source>
        <dbReference type="EMBL" id="XBH03461.1"/>
    </source>
</evidence>
<keyword evidence="1" id="KW-0328">Glycosyltransferase</keyword>
<reference evidence="1" key="1">
    <citation type="submission" date="2024-05" db="EMBL/GenBank/DDBJ databases">
        <title>Planctomycetes of the genus Singulisphaera possess chitinolytic capabilities.</title>
        <authorList>
            <person name="Ivanova A."/>
        </authorList>
    </citation>
    <scope>NUCLEOTIDE SEQUENCE</scope>
    <source>
        <strain evidence="1">Ch08T</strain>
    </source>
</reference>
<organism evidence="1">
    <name type="scientific">Singulisphaera sp. Ch08</name>
    <dbReference type="NCBI Taxonomy" id="3120278"/>
    <lineage>
        <taxon>Bacteria</taxon>
        <taxon>Pseudomonadati</taxon>
        <taxon>Planctomycetota</taxon>
        <taxon>Planctomycetia</taxon>
        <taxon>Isosphaerales</taxon>
        <taxon>Isosphaeraceae</taxon>
        <taxon>Singulisphaera</taxon>
    </lineage>
</organism>
<accession>A0AAU7CE59</accession>
<dbReference type="EC" id="2.4.-.-" evidence="1"/>
<dbReference type="Gene3D" id="3.90.550.10">
    <property type="entry name" value="Spore Coat Polysaccharide Biosynthesis Protein SpsA, Chain A"/>
    <property type="match status" value="1"/>
</dbReference>
<proteinExistence type="predicted"/>
<gene>
    <name evidence="1" type="ORF">V5E97_34925</name>
</gene>
<dbReference type="EMBL" id="CP155447">
    <property type="protein sequence ID" value="XBH03461.1"/>
    <property type="molecule type" value="Genomic_DNA"/>
</dbReference>
<dbReference type="Pfam" id="PF13641">
    <property type="entry name" value="Glyco_tranf_2_3"/>
    <property type="match status" value="1"/>
</dbReference>